<name>A0ABS7YW72_9FIRM</name>
<dbReference type="InterPro" id="IPR000182">
    <property type="entry name" value="GNAT_dom"/>
</dbReference>
<dbReference type="SUPFAM" id="SSF55729">
    <property type="entry name" value="Acyl-CoA N-acyltransferases (Nat)"/>
    <property type="match status" value="1"/>
</dbReference>
<dbReference type="CDD" id="cd04301">
    <property type="entry name" value="NAT_SF"/>
    <property type="match status" value="1"/>
</dbReference>
<dbReference type="PROSITE" id="PS51186">
    <property type="entry name" value="GNAT"/>
    <property type="match status" value="1"/>
</dbReference>
<comment type="caution">
    <text evidence="2">The sequence shown here is derived from an EMBL/GenBank/DDBJ whole genome shotgun (WGS) entry which is preliminary data.</text>
</comment>
<feature type="domain" description="N-acetyltransferase" evidence="1">
    <location>
        <begin position="16"/>
        <end position="159"/>
    </location>
</feature>
<gene>
    <name evidence="2" type="ORF">LDJ82_00160</name>
</gene>
<organism evidence="2 3">
    <name type="scientific">Anaerococcus degeneri</name>
    <dbReference type="NCBI Taxonomy" id="361500"/>
    <lineage>
        <taxon>Bacteria</taxon>
        <taxon>Bacillati</taxon>
        <taxon>Bacillota</taxon>
        <taxon>Tissierellia</taxon>
        <taxon>Tissierellales</taxon>
        <taxon>Peptoniphilaceae</taxon>
        <taxon>Anaerococcus</taxon>
    </lineage>
</organism>
<evidence type="ECO:0000313" key="2">
    <source>
        <dbReference type="EMBL" id="MCA2095344.1"/>
    </source>
</evidence>
<proteinExistence type="predicted"/>
<evidence type="ECO:0000313" key="3">
    <source>
        <dbReference type="Proteomes" id="UP001198374"/>
    </source>
</evidence>
<evidence type="ECO:0000259" key="1">
    <source>
        <dbReference type="PROSITE" id="PS51186"/>
    </source>
</evidence>
<protein>
    <submittedName>
        <fullName evidence="2">GNAT family N-acetyltransferase</fullName>
    </submittedName>
</protein>
<accession>A0ABS7YW72</accession>
<keyword evidence="3" id="KW-1185">Reference proteome</keyword>
<dbReference type="EMBL" id="JAIWIY010000001">
    <property type="protein sequence ID" value="MCA2095344.1"/>
    <property type="molecule type" value="Genomic_DNA"/>
</dbReference>
<reference evidence="3" key="1">
    <citation type="submission" date="2023-07" db="EMBL/GenBank/DDBJ databases">
        <title>FDA dAtabase for Regulatory Grade micrObial Sequences (FDA-ARGOS): Supporting development and validation of Infectious Disease Dx tests.</title>
        <authorList>
            <person name="Sproer C."/>
            <person name="Gronow S."/>
            <person name="Severitt S."/>
            <person name="Schroder I."/>
            <person name="Tallon L."/>
            <person name="Sadzewicz L."/>
            <person name="Zhao X."/>
            <person name="Boylan J."/>
            <person name="Ott S."/>
            <person name="Bowen H."/>
            <person name="Vavikolanu K."/>
            <person name="Hazen T."/>
            <person name="Aluvathingal J."/>
            <person name="Nadendla S."/>
            <person name="Lowell S."/>
            <person name="Myers T."/>
            <person name="Yan Y."/>
        </authorList>
    </citation>
    <scope>NUCLEOTIDE SEQUENCE [LARGE SCALE GENOMIC DNA]</scope>
    <source>
        <strain evidence="3">FDAARGOS_1538</strain>
    </source>
</reference>
<dbReference type="Proteomes" id="UP001198374">
    <property type="component" value="Unassembled WGS sequence"/>
</dbReference>
<dbReference type="RefSeq" id="WP_209772074.1">
    <property type="nucleotide sequence ID" value="NZ_JAGGLO010000001.1"/>
</dbReference>
<dbReference type="Gene3D" id="3.40.630.30">
    <property type="match status" value="1"/>
</dbReference>
<dbReference type="InterPro" id="IPR016181">
    <property type="entry name" value="Acyl_CoA_acyltransferase"/>
</dbReference>
<dbReference type="Pfam" id="PF00583">
    <property type="entry name" value="Acetyltransf_1"/>
    <property type="match status" value="1"/>
</dbReference>
<sequence>MIRGAWKELLRIIKIMHYIRMSEKDLDVIASLYLKYYNENKDGSWTFEKAYKRIRQVLLTPDSYCLIQEINGLYTGFLMGYIKEYDDLKSYFLEEIVVFKDYQNKGLGTLFINELQKYLLDKGVSMIELMSVNDSKHLNFYEKFSFEKSSNLLVMSKFI</sequence>